<dbReference type="PATRIC" id="fig|1094508.3.peg.1108"/>
<evidence type="ECO:0000313" key="1">
    <source>
        <dbReference type="EMBL" id="AFK86108.1"/>
    </source>
</evidence>
<dbReference type="Proteomes" id="UP000006178">
    <property type="component" value="Chromosome"/>
</dbReference>
<dbReference type="STRING" id="1094508.Tsac_1095"/>
<keyword evidence="2" id="KW-1185">Reference proteome</keyword>
<dbReference type="KEGG" id="tsh:Tsac_1095"/>
<dbReference type="EMBL" id="CP003184">
    <property type="protein sequence ID" value="AFK86108.1"/>
    <property type="molecule type" value="Genomic_DNA"/>
</dbReference>
<protein>
    <recommendedName>
        <fullName evidence="3">Proline iminopeptidase</fullName>
    </recommendedName>
</protein>
<reference evidence="1 2" key="1">
    <citation type="journal article" date="2014" name="Appl. Environ. Microbiol.">
        <title>Profile of Secreted Hydrolases, Associated Proteins, and SlpA in Thermoanaerobacterium saccharolyticum during the Degradation of Hemicellulose.</title>
        <authorList>
            <person name="Currie D.H."/>
            <person name="Guss A.M."/>
            <person name="Herring C.D."/>
            <person name="Giannone R.J."/>
            <person name="Johnson C.M."/>
            <person name="Lankford P.K."/>
            <person name="Brown S.D."/>
            <person name="Hettich R.L."/>
            <person name="Lynd L.R."/>
        </authorList>
    </citation>
    <scope>NUCLEOTIDE SEQUENCE [LARGE SCALE GENOMIC DNA]</scope>
    <source>
        <strain evidence="2">DSM 8691 / JW/SL-YS485</strain>
    </source>
</reference>
<dbReference type="AlphaFoldDB" id="I3VUB3"/>
<gene>
    <name evidence="1" type="ordered locus">Tsac_1095</name>
</gene>
<evidence type="ECO:0000313" key="2">
    <source>
        <dbReference type="Proteomes" id="UP000006178"/>
    </source>
</evidence>
<dbReference type="BioCyc" id="TSAC1094508:GLMA-1117-MONOMER"/>
<evidence type="ECO:0008006" key="3">
    <source>
        <dbReference type="Google" id="ProtNLM"/>
    </source>
</evidence>
<name>I3VUB3_THESW</name>
<sequence length="41" mass="4597">MENYITNGEVKLWTEITGNNKENYIMLCNGGPGSPDYLIFG</sequence>
<organism evidence="1 2">
    <name type="scientific">Thermoanaerobacterium saccharolyticum (strain DSM 8691 / JW/SL-YS485)</name>
    <dbReference type="NCBI Taxonomy" id="1094508"/>
    <lineage>
        <taxon>Bacteria</taxon>
        <taxon>Bacillati</taxon>
        <taxon>Bacillota</taxon>
        <taxon>Clostridia</taxon>
        <taxon>Thermoanaerobacterales</taxon>
        <taxon>Thermoanaerobacteraceae</taxon>
        <taxon>Thermoanaerobacterium</taxon>
    </lineage>
</organism>
<dbReference type="RefSeq" id="WP_014757992.1">
    <property type="nucleotide sequence ID" value="NC_017992.1"/>
</dbReference>
<accession>I3VUB3</accession>
<proteinExistence type="predicted"/>